<dbReference type="Proteomes" id="UP000004995">
    <property type="component" value="Unassembled WGS sequence"/>
</dbReference>
<dbReference type="EnsemblPlants" id="KQL14395">
    <property type="protein sequence ID" value="KQL14395"/>
    <property type="gene ID" value="SETIT_025681mg"/>
</dbReference>
<sequence>MAEGSRARMPEALSFPLCQQCPPLSAPILASATSTPAQECTCDPVALLRFSLNADGHFGNSPHGIPCD</sequence>
<keyword evidence="2" id="KW-1185">Reference proteome</keyword>
<dbReference type="InParanoid" id="K3ZGH9"/>
<dbReference type="Gramene" id="KQL14395">
    <property type="protein sequence ID" value="KQL14395"/>
    <property type="gene ID" value="SETIT_025681mg"/>
</dbReference>
<dbReference type="HOGENOM" id="CLU_2798773_0_0_1"/>
<proteinExistence type="predicted"/>
<dbReference type="EMBL" id="AGNK02001564">
    <property type="status" value="NOT_ANNOTATED_CDS"/>
    <property type="molecule type" value="Genomic_DNA"/>
</dbReference>
<evidence type="ECO:0000313" key="2">
    <source>
        <dbReference type="Proteomes" id="UP000004995"/>
    </source>
</evidence>
<dbReference type="AlphaFoldDB" id="K3ZGH9"/>
<reference evidence="2" key="1">
    <citation type="journal article" date="2012" name="Nat. Biotechnol.">
        <title>Reference genome sequence of the model plant Setaria.</title>
        <authorList>
            <person name="Bennetzen J.L."/>
            <person name="Schmutz J."/>
            <person name="Wang H."/>
            <person name="Percifield R."/>
            <person name="Hawkins J."/>
            <person name="Pontaroli A.C."/>
            <person name="Estep M."/>
            <person name="Feng L."/>
            <person name="Vaughn J.N."/>
            <person name="Grimwood J."/>
            <person name="Jenkins J."/>
            <person name="Barry K."/>
            <person name="Lindquist E."/>
            <person name="Hellsten U."/>
            <person name="Deshpande S."/>
            <person name="Wang X."/>
            <person name="Wu X."/>
            <person name="Mitros T."/>
            <person name="Triplett J."/>
            <person name="Yang X."/>
            <person name="Ye C.Y."/>
            <person name="Mauro-Herrera M."/>
            <person name="Wang L."/>
            <person name="Li P."/>
            <person name="Sharma M."/>
            <person name="Sharma R."/>
            <person name="Ronald P.C."/>
            <person name="Panaud O."/>
            <person name="Kellogg E.A."/>
            <person name="Brutnell T.P."/>
            <person name="Doust A.N."/>
            <person name="Tuskan G.A."/>
            <person name="Rokhsar D."/>
            <person name="Devos K.M."/>
        </authorList>
    </citation>
    <scope>NUCLEOTIDE SEQUENCE [LARGE SCALE GENOMIC DNA]</scope>
    <source>
        <strain evidence="2">cv. Yugu1</strain>
    </source>
</reference>
<organism evidence="1 2">
    <name type="scientific">Setaria italica</name>
    <name type="common">Foxtail millet</name>
    <name type="synonym">Panicum italicum</name>
    <dbReference type="NCBI Taxonomy" id="4555"/>
    <lineage>
        <taxon>Eukaryota</taxon>
        <taxon>Viridiplantae</taxon>
        <taxon>Streptophyta</taxon>
        <taxon>Embryophyta</taxon>
        <taxon>Tracheophyta</taxon>
        <taxon>Spermatophyta</taxon>
        <taxon>Magnoliopsida</taxon>
        <taxon>Liliopsida</taxon>
        <taxon>Poales</taxon>
        <taxon>Poaceae</taxon>
        <taxon>PACMAD clade</taxon>
        <taxon>Panicoideae</taxon>
        <taxon>Panicodae</taxon>
        <taxon>Paniceae</taxon>
        <taxon>Cenchrinae</taxon>
        <taxon>Setaria</taxon>
    </lineage>
</organism>
<accession>K3ZGH9</accession>
<protein>
    <submittedName>
        <fullName evidence="1">Uncharacterized protein</fullName>
    </submittedName>
</protein>
<name>K3ZGH9_SETIT</name>
<reference evidence="1" key="2">
    <citation type="submission" date="2018-08" db="UniProtKB">
        <authorList>
            <consortium name="EnsemblPlants"/>
        </authorList>
    </citation>
    <scope>IDENTIFICATION</scope>
    <source>
        <strain evidence="1">Yugu1</strain>
    </source>
</reference>
<evidence type="ECO:0000313" key="1">
    <source>
        <dbReference type="EnsemblPlants" id="KQL14395"/>
    </source>
</evidence>